<dbReference type="GO" id="GO:0008017">
    <property type="term" value="F:microtubule binding"/>
    <property type="evidence" value="ECO:0007669"/>
    <property type="project" value="InterPro"/>
</dbReference>
<dbReference type="EMBL" id="KZ513676">
    <property type="protein sequence ID" value="PKU30950.1"/>
    <property type="molecule type" value="Genomic_DNA"/>
</dbReference>
<evidence type="ECO:0000313" key="2">
    <source>
        <dbReference type="EMBL" id="PKU30950.1"/>
    </source>
</evidence>
<feature type="compositionally biased region" description="Polar residues" evidence="1">
    <location>
        <begin position="15"/>
        <end position="26"/>
    </location>
</feature>
<dbReference type="GO" id="GO:0000226">
    <property type="term" value="P:microtubule cytoskeleton organization"/>
    <property type="evidence" value="ECO:0007669"/>
    <property type="project" value="TreeGrafter"/>
</dbReference>
<sequence>MAEDRKDEAKAPHWTSGQLTEASSHPHSPEIKEHGSTGAGLVRSANGFPYREDEEPGLGSHEQPGTYARTKENGINGELSAGDRETAGNVSQKDCPGIASKYLSRDGEYL</sequence>
<reference evidence="3" key="2">
    <citation type="submission" date="2017-12" db="EMBL/GenBank/DDBJ databases">
        <title>Genome sequence of the Bar-tailed Godwit (Limosa lapponica baueri).</title>
        <authorList>
            <person name="Lima N.C.B."/>
            <person name="Parody-Merino A.M."/>
            <person name="Battley P.F."/>
            <person name="Fidler A.E."/>
            <person name="Prosdocimi F."/>
        </authorList>
    </citation>
    <scope>NUCLEOTIDE SEQUENCE [LARGE SCALE GENOMIC DNA]</scope>
</reference>
<feature type="region of interest" description="Disordered" evidence="1">
    <location>
        <begin position="1"/>
        <end position="110"/>
    </location>
</feature>
<name>A0A2I0TAX7_LIMLA</name>
<gene>
    <name evidence="2" type="ORF">llap_18746</name>
</gene>
<dbReference type="GO" id="GO:0043005">
    <property type="term" value="C:neuron projection"/>
    <property type="evidence" value="ECO:0007669"/>
    <property type="project" value="TreeGrafter"/>
</dbReference>
<protein>
    <submittedName>
        <fullName evidence="2">Microtubule-associated protein 2 isoform x1</fullName>
    </submittedName>
</protein>
<reference evidence="3" key="1">
    <citation type="submission" date="2017-11" db="EMBL/GenBank/DDBJ databases">
        <authorList>
            <person name="Lima N.C."/>
            <person name="Parody-Merino A.M."/>
            <person name="Battley P.F."/>
            <person name="Fidler A.E."/>
            <person name="Prosdocimi F."/>
        </authorList>
    </citation>
    <scope>NUCLEOTIDE SEQUENCE [LARGE SCALE GENOMIC DNA]</scope>
</reference>
<dbReference type="GO" id="GO:0031175">
    <property type="term" value="P:neuron projection development"/>
    <property type="evidence" value="ECO:0007669"/>
    <property type="project" value="TreeGrafter"/>
</dbReference>
<dbReference type="Proteomes" id="UP000233556">
    <property type="component" value="Unassembled WGS sequence"/>
</dbReference>
<keyword evidence="3" id="KW-1185">Reference proteome</keyword>
<dbReference type="OrthoDB" id="9378527at2759"/>
<proteinExistence type="predicted"/>
<organism evidence="2 3">
    <name type="scientific">Limosa lapponica baueri</name>
    <dbReference type="NCBI Taxonomy" id="1758121"/>
    <lineage>
        <taxon>Eukaryota</taxon>
        <taxon>Metazoa</taxon>
        <taxon>Chordata</taxon>
        <taxon>Craniata</taxon>
        <taxon>Vertebrata</taxon>
        <taxon>Euteleostomi</taxon>
        <taxon>Archelosauria</taxon>
        <taxon>Archosauria</taxon>
        <taxon>Dinosauria</taxon>
        <taxon>Saurischia</taxon>
        <taxon>Theropoda</taxon>
        <taxon>Coelurosauria</taxon>
        <taxon>Aves</taxon>
        <taxon>Neognathae</taxon>
        <taxon>Neoaves</taxon>
        <taxon>Charadriiformes</taxon>
        <taxon>Scolopacidae</taxon>
        <taxon>Limosa</taxon>
    </lineage>
</organism>
<feature type="compositionally biased region" description="Basic and acidic residues" evidence="1">
    <location>
        <begin position="1"/>
        <end position="11"/>
    </location>
</feature>
<dbReference type="AlphaFoldDB" id="A0A2I0TAX7"/>
<dbReference type="InterPro" id="IPR027324">
    <property type="entry name" value="MAP2/MAP4/Tau"/>
</dbReference>
<accession>A0A2I0TAX7</accession>
<evidence type="ECO:0000313" key="3">
    <source>
        <dbReference type="Proteomes" id="UP000233556"/>
    </source>
</evidence>
<dbReference type="PANTHER" id="PTHR11501:SF15">
    <property type="entry name" value="MICROTUBULE-ASSOCIATED PROTEIN 2"/>
    <property type="match status" value="1"/>
</dbReference>
<evidence type="ECO:0000256" key="1">
    <source>
        <dbReference type="SAM" id="MobiDB-lite"/>
    </source>
</evidence>
<dbReference type="PANTHER" id="PTHR11501">
    <property type="entry name" value="MICROTUBULE-ASSOCIATED PROTEIN"/>
    <property type="match status" value="1"/>
</dbReference>